<evidence type="ECO:0000256" key="15">
    <source>
        <dbReference type="ARBA" id="ARBA00023180"/>
    </source>
</evidence>
<dbReference type="EMBL" id="KI632197">
    <property type="protein sequence ID" value="EYU22646.1"/>
    <property type="molecule type" value="Genomic_DNA"/>
</dbReference>
<keyword evidence="13" id="KW-0472">Membrane</keyword>
<dbReference type="FunFam" id="1.10.510.10:FF:000240">
    <property type="entry name" value="Lectin-domain containing receptor kinase A4.3"/>
    <property type="match status" value="1"/>
</dbReference>
<evidence type="ECO:0000313" key="20">
    <source>
        <dbReference type="Proteomes" id="UP000030748"/>
    </source>
</evidence>
<keyword evidence="12" id="KW-1133">Transmembrane helix</keyword>
<dbReference type="Gene3D" id="1.10.510.10">
    <property type="entry name" value="Transferase(Phosphotransferase) domain 1"/>
    <property type="match status" value="1"/>
</dbReference>
<dbReference type="PANTHER" id="PTHR27003">
    <property type="entry name" value="OS07G0166700 PROTEIN"/>
    <property type="match status" value="1"/>
</dbReference>
<dbReference type="GO" id="GO:0002229">
    <property type="term" value="P:defense response to oomycetes"/>
    <property type="evidence" value="ECO:0007669"/>
    <property type="project" value="UniProtKB-ARBA"/>
</dbReference>
<keyword evidence="15" id="KW-0325">Glycoprotein</keyword>
<dbReference type="CDD" id="cd14066">
    <property type="entry name" value="STKc_IRAK"/>
    <property type="match status" value="1"/>
</dbReference>
<dbReference type="GO" id="GO:0004714">
    <property type="term" value="F:transmembrane receptor protein tyrosine kinase activity"/>
    <property type="evidence" value="ECO:0007669"/>
    <property type="project" value="InterPro"/>
</dbReference>
<evidence type="ECO:0000256" key="2">
    <source>
        <dbReference type="ARBA" id="ARBA00008536"/>
    </source>
</evidence>
<protein>
    <recommendedName>
        <fullName evidence="18">Protein kinase domain-containing protein</fullName>
    </recommendedName>
</protein>
<evidence type="ECO:0000256" key="5">
    <source>
        <dbReference type="ARBA" id="ARBA00022527"/>
    </source>
</evidence>
<dbReference type="GO" id="GO:0004672">
    <property type="term" value="F:protein kinase activity"/>
    <property type="evidence" value="ECO:0000318"/>
    <property type="project" value="GO_Central"/>
</dbReference>
<keyword evidence="6" id="KW-0808">Transferase</keyword>
<reference evidence="19 20" key="1">
    <citation type="journal article" date="2013" name="Proc. Natl. Acad. Sci. U.S.A.">
        <title>Fine-scale variation in meiotic recombination in Mimulus inferred from population shotgun sequencing.</title>
        <authorList>
            <person name="Hellsten U."/>
            <person name="Wright K.M."/>
            <person name="Jenkins J."/>
            <person name="Shu S."/>
            <person name="Yuan Y."/>
            <person name="Wessler S.R."/>
            <person name="Schmutz J."/>
            <person name="Willis J.H."/>
            <person name="Rokhsar D.S."/>
        </authorList>
    </citation>
    <scope>NUCLEOTIDE SEQUENCE [LARGE SCALE GENOMIC DNA]</scope>
    <source>
        <strain evidence="20">cv. DUN x IM62</strain>
    </source>
</reference>
<dbReference type="GO" id="GO:0004674">
    <property type="term" value="F:protein serine/threonine kinase activity"/>
    <property type="evidence" value="ECO:0007669"/>
    <property type="project" value="UniProtKB-KW"/>
</dbReference>
<evidence type="ECO:0000256" key="9">
    <source>
        <dbReference type="ARBA" id="ARBA00022741"/>
    </source>
</evidence>
<dbReference type="InterPro" id="IPR000719">
    <property type="entry name" value="Prot_kinase_dom"/>
</dbReference>
<evidence type="ECO:0000256" key="13">
    <source>
        <dbReference type="ARBA" id="ARBA00023136"/>
    </source>
</evidence>
<evidence type="ECO:0000256" key="4">
    <source>
        <dbReference type="ARBA" id="ARBA00022475"/>
    </source>
</evidence>
<dbReference type="Gene3D" id="2.60.120.430">
    <property type="entry name" value="Galactose-binding lectin"/>
    <property type="match status" value="1"/>
</dbReference>
<proteinExistence type="inferred from homology"/>
<dbReference type="InterPro" id="IPR008271">
    <property type="entry name" value="Ser/Thr_kinase_AS"/>
</dbReference>
<keyword evidence="11 16" id="KW-0067">ATP-binding</keyword>
<keyword evidence="4" id="KW-1003">Cell membrane</keyword>
<feature type="region of interest" description="Disordered" evidence="17">
    <location>
        <begin position="1"/>
        <end position="27"/>
    </location>
</feature>
<comment type="similarity">
    <text evidence="3">In the C-terminal section; belongs to the protein kinase superfamily. Ser/Thr protein kinase family.</text>
</comment>
<dbReference type="Proteomes" id="UP000030748">
    <property type="component" value="Unassembled WGS sequence"/>
</dbReference>
<evidence type="ECO:0000256" key="8">
    <source>
        <dbReference type="ARBA" id="ARBA00022729"/>
    </source>
</evidence>
<dbReference type="Gene3D" id="3.30.200.20">
    <property type="entry name" value="Phosphorylase Kinase, domain 1"/>
    <property type="match status" value="1"/>
</dbReference>
<dbReference type="eggNOG" id="KOG1187">
    <property type="taxonomic scope" value="Eukaryota"/>
</dbReference>
<gene>
    <name evidence="19" type="ORF">MIMGU_mgv1a026843mg</name>
</gene>
<dbReference type="InterPro" id="IPR017441">
    <property type="entry name" value="Protein_kinase_ATP_BS"/>
</dbReference>
<comment type="similarity">
    <text evidence="2">In the N-terminal section; belongs to the leguminous lectin family.</text>
</comment>
<evidence type="ECO:0000256" key="3">
    <source>
        <dbReference type="ARBA" id="ARBA00010217"/>
    </source>
</evidence>
<dbReference type="PANTHER" id="PTHR27003:SF467">
    <property type="entry name" value="PROTEIN KINASE DOMAIN-CONTAINING PROTEIN"/>
    <property type="match status" value="1"/>
</dbReference>
<feature type="non-terminal residue" evidence="19">
    <location>
        <position position="1"/>
    </location>
</feature>
<keyword evidence="8" id="KW-0732">Signal</keyword>
<dbReference type="PROSITE" id="PS50011">
    <property type="entry name" value="PROTEIN_KINASE_DOM"/>
    <property type="match status" value="1"/>
</dbReference>
<dbReference type="PROSITE" id="PS00107">
    <property type="entry name" value="PROTEIN_KINASE_ATP"/>
    <property type="match status" value="1"/>
</dbReference>
<evidence type="ECO:0000256" key="16">
    <source>
        <dbReference type="PROSITE-ProRule" id="PRU10141"/>
    </source>
</evidence>
<feature type="non-terminal residue" evidence="19">
    <location>
        <position position="647"/>
    </location>
</feature>
<keyword evidence="14" id="KW-0675">Receptor</keyword>
<dbReference type="GO" id="GO:0005524">
    <property type="term" value="F:ATP binding"/>
    <property type="evidence" value="ECO:0007669"/>
    <property type="project" value="UniProtKB-UniRule"/>
</dbReference>
<dbReference type="InterPro" id="IPR045272">
    <property type="entry name" value="ANXUR1/2-like"/>
</dbReference>
<evidence type="ECO:0000256" key="12">
    <source>
        <dbReference type="ARBA" id="ARBA00022989"/>
    </source>
</evidence>
<dbReference type="SMART" id="SM00220">
    <property type="entry name" value="S_TKc"/>
    <property type="match status" value="1"/>
</dbReference>
<dbReference type="Pfam" id="PF00069">
    <property type="entry name" value="Pkinase"/>
    <property type="match status" value="1"/>
</dbReference>
<name>A0A022Q3U3_ERYGU</name>
<accession>A0A022Q3U3</accession>
<evidence type="ECO:0000259" key="18">
    <source>
        <dbReference type="PROSITE" id="PS50011"/>
    </source>
</evidence>
<dbReference type="InterPro" id="IPR011009">
    <property type="entry name" value="Kinase-like_dom_sf"/>
</dbReference>
<evidence type="ECO:0000256" key="7">
    <source>
        <dbReference type="ARBA" id="ARBA00022692"/>
    </source>
</evidence>
<evidence type="ECO:0000313" key="19">
    <source>
        <dbReference type="EMBL" id="EYU22646.1"/>
    </source>
</evidence>
<dbReference type="FunFam" id="3.30.200.20:FF:000039">
    <property type="entry name" value="receptor-like protein kinase FERONIA"/>
    <property type="match status" value="1"/>
</dbReference>
<keyword evidence="20" id="KW-1185">Reference proteome</keyword>
<dbReference type="SUPFAM" id="SSF56112">
    <property type="entry name" value="Protein kinase-like (PK-like)"/>
    <property type="match status" value="1"/>
</dbReference>
<keyword evidence="10" id="KW-0418">Kinase</keyword>
<evidence type="ECO:0000256" key="6">
    <source>
        <dbReference type="ARBA" id="ARBA00022679"/>
    </source>
</evidence>
<evidence type="ECO:0000256" key="17">
    <source>
        <dbReference type="SAM" id="MobiDB-lite"/>
    </source>
</evidence>
<evidence type="ECO:0000256" key="10">
    <source>
        <dbReference type="ARBA" id="ARBA00022777"/>
    </source>
</evidence>
<dbReference type="PROSITE" id="PS00108">
    <property type="entry name" value="PROTEIN_KINASE_ST"/>
    <property type="match status" value="1"/>
</dbReference>
<feature type="compositionally biased region" description="Polar residues" evidence="17">
    <location>
        <begin position="1"/>
        <end position="23"/>
    </location>
</feature>
<sequence>VRNLSAFTSTPPLPTTASMTCSPSKPALTPYSPTSAPPLLHVLFLSLLLLRNSASSSHTRITFPSTLSSPLPLLLLPPKTPTLSLMASRLSQYLPPFPTVIVEMLLDNNNITWKIPVDVGFRYLIRLHFCEQGLQMAQAQLKDFTLFINDMIATTSEDIHRQRKHQGILWYNNYMVMVNGNKHEGKRDIFVSLYSKHEFMDGHSPLEGFDIFKLSNNDNSLASPNPLPPPTRDSSSSRAIRFLLSVLGRRNAVATAVIAVICLLSVIVHMLPQNLGDNFTLEEEEKPPARTNRLCRCFSLAEILSATDGFNEALVIGKGGFGKVYKGFVENMQEIVAIKRLKPDSKQGKREFWTEIEMLSELRHVNLVSLIGYCNEQNEMILVYEHMPCGTLADHLYKLARKGNVWLPLSWKHRLQICIGAARGLDYLHTGNGIIHRDVKASNILLDKKFVAKVSDFGLAKIEIGSQASTNIVKGTFGYFDPDYLRTRKLTTKCDTYSFGVVLLEVLCGRPAVEPCAEEDKQSLTMWARDYISKGQVEQIIAPSLRRKISPDSLKTFVLVAGRCLRDDPKKRPAIANVVLKLEVALKQQENAESLEPSEITSVADGVLSTVRVQHQENHIPLVPNEIAANVANVLPQQENVIAPVTN</sequence>
<keyword evidence="7" id="KW-0812">Transmembrane</keyword>
<feature type="domain" description="Protein kinase" evidence="18">
    <location>
        <begin position="310"/>
        <end position="586"/>
    </location>
</feature>
<comment type="subcellular location">
    <subcellularLocation>
        <location evidence="1">Cell membrane</location>
        <topology evidence="1">Single-pass type I membrane protein</topology>
    </subcellularLocation>
</comment>
<keyword evidence="9 16" id="KW-0547">Nucleotide-binding</keyword>
<evidence type="ECO:0000256" key="14">
    <source>
        <dbReference type="ARBA" id="ARBA00023170"/>
    </source>
</evidence>
<evidence type="ECO:0000256" key="1">
    <source>
        <dbReference type="ARBA" id="ARBA00004251"/>
    </source>
</evidence>
<evidence type="ECO:0000256" key="11">
    <source>
        <dbReference type="ARBA" id="ARBA00022840"/>
    </source>
</evidence>
<keyword evidence="5" id="KW-0723">Serine/threonine-protein kinase</keyword>
<dbReference type="GO" id="GO:0005886">
    <property type="term" value="C:plasma membrane"/>
    <property type="evidence" value="ECO:0000318"/>
    <property type="project" value="GO_Central"/>
</dbReference>
<organism evidence="19 20">
    <name type="scientific">Erythranthe guttata</name>
    <name type="common">Yellow monkey flower</name>
    <name type="synonym">Mimulus guttatus</name>
    <dbReference type="NCBI Taxonomy" id="4155"/>
    <lineage>
        <taxon>Eukaryota</taxon>
        <taxon>Viridiplantae</taxon>
        <taxon>Streptophyta</taxon>
        <taxon>Embryophyta</taxon>
        <taxon>Tracheophyta</taxon>
        <taxon>Spermatophyta</taxon>
        <taxon>Magnoliopsida</taxon>
        <taxon>eudicotyledons</taxon>
        <taxon>Gunneridae</taxon>
        <taxon>Pentapetalae</taxon>
        <taxon>asterids</taxon>
        <taxon>lamiids</taxon>
        <taxon>Lamiales</taxon>
        <taxon>Phrymaceae</taxon>
        <taxon>Erythranthe</taxon>
    </lineage>
</organism>
<feature type="binding site" evidence="16">
    <location>
        <position position="339"/>
    </location>
    <ligand>
        <name>ATP</name>
        <dbReference type="ChEBI" id="CHEBI:30616"/>
    </ligand>
</feature>
<dbReference type="AlphaFoldDB" id="A0A022Q3U3"/>
<dbReference type="STRING" id="4155.A0A022Q3U3"/>